<gene>
    <name evidence="1" type="ORF">AMEX_G11947</name>
</gene>
<comment type="caution">
    <text evidence="1">The sequence shown here is derived from an EMBL/GenBank/DDBJ whole genome shotgun (WGS) entry which is preliminary data.</text>
</comment>
<organism evidence="1 2">
    <name type="scientific">Astyanax mexicanus</name>
    <name type="common">Blind cave fish</name>
    <name type="synonym">Astyanax fasciatus mexicanus</name>
    <dbReference type="NCBI Taxonomy" id="7994"/>
    <lineage>
        <taxon>Eukaryota</taxon>
        <taxon>Metazoa</taxon>
        <taxon>Chordata</taxon>
        <taxon>Craniata</taxon>
        <taxon>Vertebrata</taxon>
        <taxon>Euteleostomi</taxon>
        <taxon>Actinopterygii</taxon>
        <taxon>Neopterygii</taxon>
        <taxon>Teleostei</taxon>
        <taxon>Ostariophysi</taxon>
        <taxon>Characiformes</taxon>
        <taxon>Characoidei</taxon>
        <taxon>Acestrorhamphidae</taxon>
        <taxon>Acestrorhamphinae</taxon>
        <taxon>Astyanax</taxon>
    </lineage>
</organism>
<accession>A0A8T2LU59</accession>
<proteinExistence type="predicted"/>
<dbReference type="PANTHER" id="PTHR31025">
    <property type="entry name" value="SI:CH211-196P9.1-RELATED"/>
    <property type="match status" value="1"/>
</dbReference>
<dbReference type="Proteomes" id="UP000752171">
    <property type="component" value="Unassembled WGS sequence"/>
</dbReference>
<name>A0A8T2LU59_ASTMX</name>
<dbReference type="EMBL" id="JAICCE010000009">
    <property type="protein sequence ID" value="KAG9272876.1"/>
    <property type="molecule type" value="Genomic_DNA"/>
</dbReference>
<dbReference type="AlphaFoldDB" id="A0A8T2LU59"/>
<protein>
    <submittedName>
        <fullName evidence="1">Uncharacterized protein</fullName>
    </submittedName>
</protein>
<evidence type="ECO:0000313" key="2">
    <source>
        <dbReference type="Proteomes" id="UP000752171"/>
    </source>
</evidence>
<evidence type="ECO:0000313" key="1">
    <source>
        <dbReference type="EMBL" id="KAG9272876.1"/>
    </source>
</evidence>
<sequence>MPSHIKDTLKMEERPSARDRREVIRLVAAEILAVCQNPKKKHLNEIARKMVLAYPKSFKDVIEGDVVGSGYDSLAKQLQCRVDNYQRTQPMIAQSGVAEKSRRRKTEYGCVSPDLVPGNLEVQQKKKEELKKMFENNDQDKKKIEMLMFDTFASQRRDVVDEEDTQTMKAEWPYLFHTTGLKTHFWKLTGVQMDEEFYETMTSKFERILHFFKCQVREKGSHAAELLHDIHSANSSKDPSGAVLMLLLHFKEEERHMFVHVEDTCVSSEVRQENLPSTPCIVVCGDSPLTATGFMVAIDQVVVMERIPTLTNAVVNMFMMYYVMNIDYPAEICTTLEFLQRCIFRINPDHGTKVEKKGKRKRLAVNPRVLSLISKISEYDWME</sequence>
<reference evidence="1 2" key="1">
    <citation type="submission" date="2021-07" db="EMBL/GenBank/DDBJ databases">
        <authorList>
            <person name="Imarazene B."/>
            <person name="Zahm M."/>
            <person name="Klopp C."/>
            <person name="Cabau C."/>
            <person name="Beille S."/>
            <person name="Jouanno E."/>
            <person name="Castinel A."/>
            <person name="Lluch J."/>
            <person name="Gil L."/>
            <person name="Kuchtly C."/>
            <person name="Lopez Roques C."/>
            <person name="Donnadieu C."/>
            <person name="Parrinello H."/>
            <person name="Journot L."/>
            <person name="Du K."/>
            <person name="Schartl M."/>
            <person name="Retaux S."/>
            <person name="Guiguen Y."/>
        </authorList>
    </citation>
    <scope>NUCLEOTIDE SEQUENCE [LARGE SCALE GENOMIC DNA]</scope>
    <source>
        <strain evidence="1">Pach_M1</strain>
        <tissue evidence="1">Testis</tissue>
    </source>
</reference>
<dbReference type="PANTHER" id="PTHR31025:SF22">
    <property type="entry name" value="IP13529P"/>
    <property type="match status" value="1"/>
</dbReference>